<comment type="similarity">
    <text evidence="1">Belongs to the mab-21 family.</text>
</comment>
<dbReference type="InterPro" id="IPR024810">
    <property type="entry name" value="MAB21L/cGLR"/>
</dbReference>
<dbReference type="InterPro" id="IPR046906">
    <property type="entry name" value="Mab-21_HhH/H2TH-like"/>
</dbReference>
<keyword evidence="5" id="KW-1185">Reference proteome</keyword>
<dbReference type="PANTHER" id="PTHR10656">
    <property type="entry name" value="CELL FATE DETERMINING PROTEIN MAB21-RELATED"/>
    <property type="match status" value="1"/>
</dbReference>
<feature type="domain" description="Mab-21-like HhH/H2TH-like" evidence="3">
    <location>
        <begin position="233"/>
        <end position="320"/>
    </location>
</feature>
<evidence type="ECO:0000256" key="1">
    <source>
        <dbReference type="ARBA" id="ARBA00008307"/>
    </source>
</evidence>
<sequence length="431" mass="50005">MLGYGHELRQKRRECYTERDRLNTARWGNALEVITVGSKAEGLSRYLESDTDTVCINNFVKCIEAGCDINSIPEDTSVFRMDTTICNPGHCLLLLERGLPLVCLFAMCDNGHGKILLSSEAYVNCHKKMSHFLRGPIPNERAGPSLPVTIGCVKHDLVYAFRCHCPSILQRWASRSRHWPPFNVVEKVVSMGAFVTPVGFKGSESKNIEWRICFNTGETELMINLNDAQIKLYVLLKMIGKDVLKPRHKEITSYILKNIVLWLAEKNPQSMFHEKSLLFWLREALLELRIALSNKQLPYYMIPERNLMATELTDTQKRRWIATLTDMLGEGPAIIRRLPLIRQAIISYPDPFLWYNTRRIELEIILLEFIKSAPCLNGNYFANMFNHYFRHGLMWRLLVICYDVFLKMFVEDSTYTCIEFDCFHILTRMLM</sequence>
<proteinExistence type="inferred from homology"/>
<organism evidence="4 5">
    <name type="scientific">Dreissena polymorpha</name>
    <name type="common">Zebra mussel</name>
    <name type="synonym">Mytilus polymorpha</name>
    <dbReference type="NCBI Taxonomy" id="45954"/>
    <lineage>
        <taxon>Eukaryota</taxon>
        <taxon>Metazoa</taxon>
        <taxon>Spiralia</taxon>
        <taxon>Lophotrochozoa</taxon>
        <taxon>Mollusca</taxon>
        <taxon>Bivalvia</taxon>
        <taxon>Autobranchia</taxon>
        <taxon>Heteroconchia</taxon>
        <taxon>Euheterodonta</taxon>
        <taxon>Imparidentia</taxon>
        <taxon>Neoheterodontei</taxon>
        <taxon>Myida</taxon>
        <taxon>Dreissenoidea</taxon>
        <taxon>Dreissenidae</taxon>
        <taxon>Dreissena</taxon>
    </lineage>
</organism>
<gene>
    <name evidence="4" type="ORF">DPMN_038494</name>
</gene>
<name>A0A9D4MH68_DREPO</name>
<dbReference type="SMART" id="SM01265">
    <property type="entry name" value="Mab-21"/>
    <property type="match status" value="1"/>
</dbReference>
<evidence type="ECO:0000313" key="4">
    <source>
        <dbReference type="EMBL" id="KAH3875231.1"/>
    </source>
</evidence>
<dbReference type="AlphaFoldDB" id="A0A9D4MH68"/>
<reference evidence="4" key="1">
    <citation type="journal article" date="2019" name="bioRxiv">
        <title>The Genome of the Zebra Mussel, Dreissena polymorpha: A Resource for Invasive Species Research.</title>
        <authorList>
            <person name="McCartney M.A."/>
            <person name="Auch B."/>
            <person name="Kono T."/>
            <person name="Mallez S."/>
            <person name="Zhang Y."/>
            <person name="Obille A."/>
            <person name="Becker A."/>
            <person name="Abrahante J.E."/>
            <person name="Garbe J."/>
            <person name="Badalamenti J.P."/>
            <person name="Herman A."/>
            <person name="Mangelson H."/>
            <person name="Liachko I."/>
            <person name="Sullivan S."/>
            <person name="Sone E.D."/>
            <person name="Koren S."/>
            <person name="Silverstein K.A.T."/>
            <person name="Beckman K.B."/>
            <person name="Gohl D.M."/>
        </authorList>
    </citation>
    <scope>NUCLEOTIDE SEQUENCE</scope>
    <source>
        <strain evidence="4">Duluth1</strain>
        <tissue evidence="4">Whole animal</tissue>
    </source>
</reference>
<dbReference type="EMBL" id="JAIWYP010000002">
    <property type="protein sequence ID" value="KAH3875231.1"/>
    <property type="molecule type" value="Genomic_DNA"/>
</dbReference>
<dbReference type="Proteomes" id="UP000828390">
    <property type="component" value="Unassembled WGS sequence"/>
</dbReference>
<evidence type="ECO:0000259" key="2">
    <source>
        <dbReference type="Pfam" id="PF03281"/>
    </source>
</evidence>
<dbReference type="Pfam" id="PF03281">
    <property type="entry name" value="Mab-21"/>
    <property type="match status" value="1"/>
</dbReference>
<protein>
    <submittedName>
        <fullName evidence="4">Uncharacterized protein</fullName>
    </submittedName>
</protein>
<reference evidence="4" key="2">
    <citation type="submission" date="2020-11" db="EMBL/GenBank/DDBJ databases">
        <authorList>
            <person name="McCartney M.A."/>
            <person name="Auch B."/>
            <person name="Kono T."/>
            <person name="Mallez S."/>
            <person name="Becker A."/>
            <person name="Gohl D.M."/>
            <person name="Silverstein K.A.T."/>
            <person name="Koren S."/>
            <person name="Bechman K.B."/>
            <person name="Herman A."/>
            <person name="Abrahante J.E."/>
            <person name="Garbe J."/>
        </authorList>
    </citation>
    <scope>NUCLEOTIDE SEQUENCE</scope>
    <source>
        <strain evidence="4">Duluth1</strain>
        <tissue evidence="4">Whole animal</tissue>
    </source>
</reference>
<evidence type="ECO:0000313" key="5">
    <source>
        <dbReference type="Proteomes" id="UP000828390"/>
    </source>
</evidence>
<accession>A0A9D4MH68</accession>
<dbReference type="InterPro" id="IPR046903">
    <property type="entry name" value="Mab-21-like_nuc_Trfase"/>
</dbReference>
<comment type="caution">
    <text evidence="4">The sequence shown here is derived from an EMBL/GenBank/DDBJ whole genome shotgun (WGS) entry which is preliminary data.</text>
</comment>
<dbReference type="PANTHER" id="PTHR10656:SF69">
    <property type="entry name" value="MAB-21-LIKE HHH_H2TH-LIKE DOMAIN-CONTAINING PROTEIN"/>
    <property type="match status" value="1"/>
</dbReference>
<feature type="domain" description="Mab-21-like nucleotidyltransferase" evidence="2">
    <location>
        <begin position="156"/>
        <end position="222"/>
    </location>
</feature>
<evidence type="ECO:0000259" key="3">
    <source>
        <dbReference type="Pfam" id="PF20266"/>
    </source>
</evidence>
<dbReference type="Pfam" id="PF20266">
    <property type="entry name" value="Mab-21_C"/>
    <property type="match status" value="1"/>
</dbReference>
<dbReference type="Gene3D" id="1.10.1410.40">
    <property type="match status" value="1"/>
</dbReference>